<evidence type="ECO:0000313" key="2">
    <source>
        <dbReference type="EMBL" id="RDB26958.1"/>
    </source>
</evidence>
<dbReference type="Proteomes" id="UP000076154">
    <property type="component" value="Unassembled WGS sequence"/>
</dbReference>
<reference evidence="2" key="1">
    <citation type="submission" date="2018-04" db="EMBL/GenBank/DDBJ databases">
        <title>Whole genome sequencing of Hypsizygus marmoreus.</title>
        <authorList>
            <person name="Choi I.-G."/>
            <person name="Min B."/>
            <person name="Kim J.-G."/>
            <person name="Kim S."/>
            <person name="Oh Y.-L."/>
            <person name="Kong W.-S."/>
            <person name="Park H."/>
            <person name="Jeong J."/>
            <person name="Song E.-S."/>
        </authorList>
    </citation>
    <scope>NUCLEOTIDE SEQUENCE [LARGE SCALE GENOMIC DNA]</scope>
    <source>
        <strain evidence="2">51987-8</strain>
    </source>
</reference>
<evidence type="ECO:0000256" key="1">
    <source>
        <dbReference type="SAM" id="MobiDB-lite"/>
    </source>
</evidence>
<name>A0A369JYZ9_HYPMA</name>
<gene>
    <name evidence="2" type="ORF">Hypma_004999</name>
</gene>
<organism evidence="2 3">
    <name type="scientific">Hypsizygus marmoreus</name>
    <name type="common">White beech mushroom</name>
    <name type="synonym">Agaricus marmoreus</name>
    <dbReference type="NCBI Taxonomy" id="39966"/>
    <lineage>
        <taxon>Eukaryota</taxon>
        <taxon>Fungi</taxon>
        <taxon>Dikarya</taxon>
        <taxon>Basidiomycota</taxon>
        <taxon>Agaricomycotina</taxon>
        <taxon>Agaricomycetes</taxon>
        <taxon>Agaricomycetidae</taxon>
        <taxon>Agaricales</taxon>
        <taxon>Tricholomatineae</taxon>
        <taxon>Lyophyllaceae</taxon>
        <taxon>Hypsizygus</taxon>
    </lineage>
</organism>
<comment type="caution">
    <text evidence="2">The sequence shown here is derived from an EMBL/GenBank/DDBJ whole genome shotgun (WGS) entry which is preliminary data.</text>
</comment>
<evidence type="ECO:0000313" key="3">
    <source>
        <dbReference type="Proteomes" id="UP000076154"/>
    </source>
</evidence>
<proteinExistence type="predicted"/>
<feature type="region of interest" description="Disordered" evidence="1">
    <location>
        <begin position="78"/>
        <end position="104"/>
    </location>
</feature>
<keyword evidence="3" id="KW-1185">Reference proteome</keyword>
<dbReference type="AlphaFoldDB" id="A0A369JYZ9"/>
<dbReference type="EMBL" id="LUEZ02000021">
    <property type="protein sequence ID" value="RDB26958.1"/>
    <property type="molecule type" value="Genomic_DNA"/>
</dbReference>
<sequence length="125" mass="13888">MLFATSSLQDSSSLRPYAVCRGRRMCTVEVCRVLFFQAHADCPPERCDENLASGCATYWVHHRRIHLRPLSKDAIPAKTPLSIESDDSHEQTANATRPRSLTTVPTTSTTYISHSYGCCPSASQQ</sequence>
<accession>A0A369JYZ9</accession>
<dbReference type="InParanoid" id="A0A369JYZ9"/>
<protein>
    <submittedName>
        <fullName evidence="2">Uncharacterized protein</fullName>
    </submittedName>
</protein>